<dbReference type="Gene3D" id="3.40.50.300">
    <property type="entry name" value="P-loop containing nucleotide triphosphate hydrolases"/>
    <property type="match status" value="2"/>
</dbReference>
<dbReference type="GO" id="GO:0016887">
    <property type="term" value="F:ATP hydrolysis activity"/>
    <property type="evidence" value="ECO:0007669"/>
    <property type="project" value="InterPro"/>
</dbReference>
<feature type="coiled-coil region" evidence="1">
    <location>
        <begin position="288"/>
        <end position="367"/>
    </location>
</feature>
<sequence length="535" mass="57913">MDVREIRLKNFMVHDDRTFTLPSAGVVLVTGPNGSGKSSLIEAVATCLWGKTLRGTLPWRDEAGEVSVATDIVEVLRTRKGRKTQLAFSLPDGEFHEKFDTMTKAQEALDPIVGAFKVWQRTQVFSSQDVAHFTLATDGERKRLLESILGLEQFDEALGYCRTDFRTATKGSDAKQRELAVLEERRYQIEQAVLQARETLADVAEVVNATELESKIARLRKAGIKCTEEIRACNKHLAECERVGDEADAQASVYERAFAKLGAECPTCLRPVTDQDRVTVRGKVTVLRENATESRAAVEDKLVTMRENLDELRGELETTRGRREELSRSLAVAKTKSANRASAERGLRKAETTLTEAEEALNAATVTAATFAAEAAELEACERVLGLKGVRSHVLGEALSGIEAVANGWLARIAGSGLQLSLKPYGEKKSGGVRDSISLEVTGAGGGYGYQGASGGERRRIDVALLFALAEIAGAAHGQKRGTLFFDEVLDSLDTAGVGAVVEALDELASARAVVVISHNEDLADRLAGATRIQL</sequence>
<dbReference type="GO" id="GO:0006302">
    <property type="term" value="P:double-strand break repair"/>
    <property type="evidence" value="ECO:0007669"/>
    <property type="project" value="InterPro"/>
</dbReference>
<evidence type="ECO:0000259" key="2">
    <source>
        <dbReference type="Pfam" id="PF13476"/>
    </source>
</evidence>
<organism evidence="3">
    <name type="scientific">marine sediment metagenome</name>
    <dbReference type="NCBI Taxonomy" id="412755"/>
    <lineage>
        <taxon>unclassified sequences</taxon>
        <taxon>metagenomes</taxon>
        <taxon>ecological metagenomes</taxon>
    </lineage>
</organism>
<feature type="domain" description="Rad50/SbcC-type AAA" evidence="2">
    <location>
        <begin position="5"/>
        <end position="95"/>
    </location>
</feature>
<dbReference type="AlphaFoldDB" id="A0A0F9SZI1"/>
<dbReference type="InterPro" id="IPR038729">
    <property type="entry name" value="Rad50/SbcC_AAA"/>
</dbReference>
<dbReference type="Pfam" id="PF13476">
    <property type="entry name" value="AAA_23"/>
    <property type="match status" value="1"/>
</dbReference>
<protein>
    <recommendedName>
        <fullName evidence="2">Rad50/SbcC-type AAA domain-containing protein</fullName>
    </recommendedName>
</protein>
<reference evidence="3" key="1">
    <citation type="journal article" date="2015" name="Nature">
        <title>Complex archaea that bridge the gap between prokaryotes and eukaryotes.</title>
        <authorList>
            <person name="Spang A."/>
            <person name="Saw J.H."/>
            <person name="Jorgensen S.L."/>
            <person name="Zaremba-Niedzwiedzka K."/>
            <person name="Martijn J."/>
            <person name="Lind A.E."/>
            <person name="van Eijk R."/>
            <person name="Schleper C."/>
            <person name="Guy L."/>
            <person name="Ettema T.J."/>
        </authorList>
    </citation>
    <scope>NUCLEOTIDE SEQUENCE</scope>
</reference>
<dbReference type="PANTHER" id="PTHR32114:SF2">
    <property type="entry name" value="ABC TRANSPORTER ABCH.3"/>
    <property type="match status" value="1"/>
</dbReference>
<dbReference type="PANTHER" id="PTHR32114">
    <property type="entry name" value="ABC TRANSPORTER ABCH.3"/>
    <property type="match status" value="1"/>
</dbReference>
<comment type="caution">
    <text evidence="3">The sequence shown here is derived from an EMBL/GenBank/DDBJ whole genome shotgun (WGS) entry which is preliminary data.</text>
</comment>
<gene>
    <name evidence="3" type="ORF">LCGC14_0455530</name>
</gene>
<proteinExistence type="predicted"/>
<evidence type="ECO:0000313" key="3">
    <source>
        <dbReference type="EMBL" id="KKN67997.1"/>
    </source>
</evidence>
<accession>A0A0F9SZI1</accession>
<name>A0A0F9SZI1_9ZZZZ</name>
<keyword evidence="1" id="KW-0175">Coiled coil</keyword>
<dbReference type="EMBL" id="LAZR01000460">
    <property type="protein sequence ID" value="KKN67997.1"/>
    <property type="molecule type" value="Genomic_DNA"/>
</dbReference>
<evidence type="ECO:0000256" key="1">
    <source>
        <dbReference type="SAM" id="Coils"/>
    </source>
</evidence>
<dbReference type="InterPro" id="IPR027417">
    <property type="entry name" value="P-loop_NTPase"/>
</dbReference>
<dbReference type="SUPFAM" id="SSF52540">
    <property type="entry name" value="P-loop containing nucleoside triphosphate hydrolases"/>
    <property type="match status" value="1"/>
</dbReference>